<evidence type="ECO:0000313" key="1">
    <source>
        <dbReference type="EMBL" id="MBB5225922.1"/>
    </source>
</evidence>
<evidence type="ECO:0000313" key="2">
    <source>
        <dbReference type="Proteomes" id="UP000518887"/>
    </source>
</evidence>
<accession>A0A7W8G8P3</accession>
<protein>
    <submittedName>
        <fullName evidence="1">Uncharacterized protein</fullName>
    </submittedName>
</protein>
<reference evidence="1 2" key="1">
    <citation type="submission" date="2020-08" db="EMBL/GenBank/DDBJ databases">
        <title>Genomic Encyclopedia of Type Strains, Phase IV (KMG-IV): sequencing the most valuable type-strain genomes for metagenomic binning, comparative biology and taxonomic classification.</title>
        <authorList>
            <person name="Goeker M."/>
        </authorList>
    </citation>
    <scope>NUCLEOTIDE SEQUENCE [LARGE SCALE GENOMIC DNA]</scope>
    <source>
        <strain evidence="1 2">DSM 103462</strain>
    </source>
</reference>
<dbReference type="EMBL" id="JACHFQ010000004">
    <property type="protein sequence ID" value="MBB5225922.1"/>
    <property type="molecule type" value="Genomic_DNA"/>
</dbReference>
<proteinExistence type="predicted"/>
<sequence>MSKKEQIISFIEDFISNYVEDEIILSVADIRKWPCVAELCENHDSANICNAMKSVKYGKYYVGGVVDSTSFKMYFTKKFQNVKTEDFVSKDEMDKSVILTGWKYVVRKKSYAHIHISNCGQLWKHSEIKLDNAIINIYPTQEIAVKNAELTKKEIRLCPFCIKNK</sequence>
<dbReference type="Proteomes" id="UP000518887">
    <property type="component" value="Unassembled WGS sequence"/>
</dbReference>
<organism evidence="1 2">
    <name type="scientific">Treponema ruminis</name>
    <dbReference type="NCBI Taxonomy" id="744515"/>
    <lineage>
        <taxon>Bacteria</taxon>
        <taxon>Pseudomonadati</taxon>
        <taxon>Spirochaetota</taxon>
        <taxon>Spirochaetia</taxon>
        <taxon>Spirochaetales</taxon>
        <taxon>Treponemataceae</taxon>
        <taxon>Treponema</taxon>
    </lineage>
</organism>
<name>A0A7W8G8P3_9SPIR</name>
<comment type="caution">
    <text evidence="1">The sequence shown here is derived from an EMBL/GenBank/DDBJ whole genome shotgun (WGS) entry which is preliminary data.</text>
</comment>
<keyword evidence="2" id="KW-1185">Reference proteome</keyword>
<dbReference type="AlphaFoldDB" id="A0A7W8G8P3"/>
<dbReference type="RefSeq" id="WP_184658697.1">
    <property type="nucleotide sequence ID" value="NZ_CP031518.1"/>
</dbReference>
<gene>
    <name evidence="1" type="ORF">HNP76_001290</name>
</gene>